<name>A0A9X3N2K2_9ACTN</name>
<dbReference type="AlphaFoldDB" id="A0A9X3N2K2"/>
<comment type="caution">
    <text evidence="1">The sequence shown here is derived from an EMBL/GenBank/DDBJ whole genome shotgun (WGS) entry which is preliminary data.</text>
</comment>
<keyword evidence="2" id="KW-1185">Reference proteome</keyword>
<gene>
    <name evidence="1" type="ORF">OM076_34930</name>
</gene>
<dbReference type="Pfam" id="PF22091">
    <property type="entry name" value="DUF6941"/>
    <property type="match status" value="1"/>
</dbReference>
<sequence length="137" mass="14780">MKVTLLLADAAQVSEGKLHILGGGWSVTGPPAPSAIALLVEVPWDQTNRRLEWRLELVDSDGYPVMTPDGEGGETAIVMGGEFEVGRPPGTPHGAPIAMPVALNLSPLPLASGSRYEWRFTIDGESRDDWRLTFSTR</sequence>
<proteinExistence type="predicted"/>
<dbReference type="Proteomes" id="UP001149140">
    <property type="component" value="Unassembled WGS sequence"/>
</dbReference>
<dbReference type="InterPro" id="IPR054221">
    <property type="entry name" value="DUF6941"/>
</dbReference>
<dbReference type="RefSeq" id="WP_270044777.1">
    <property type="nucleotide sequence ID" value="NZ_JAPDOD010000048.1"/>
</dbReference>
<reference evidence="1" key="1">
    <citation type="submission" date="2022-10" db="EMBL/GenBank/DDBJ databases">
        <title>The WGS of Solirubrobacter ginsenosidimutans DSM 21036.</title>
        <authorList>
            <person name="Jiang Z."/>
        </authorList>
    </citation>
    <scope>NUCLEOTIDE SEQUENCE</scope>
    <source>
        <strain evidence="1">DSM 21036</strain>
    </source>
</reference>
<accession>A0A9X3N2K2</accession>
<organism evidence="1 2">
    <name type="scientific">Solirubrobacter ginsenosidimutans</name>
    <dbReference type="NCBI Taxonomy" id="490573"/>
    <lineage>
        <taxon>Bacteria</taxon>
        <taxon>Bacillati</taxon>
        <taxon>Actinomycetota</taxon>
        <taxon>Thermoleophilia</taxon>
        <taxon>Solirubrobacterales</taxon>
        <taxon>Solirubrobacteraceae</taxon>
        <taxon>Solirubrobacter</taxon>
    </lineage>
</organism>
<evidence type="ECO:0000313" key="1">
    <source>
        <dbReference type="EMBL" id="MDA0165517.1"/>
    </source>
</evidence>
<evidence type="ECO:0000313" key="2">
    <source>
        <dbReference type="Proteomes" id="UP001149140"/>
    </source>
</evidence>
<protein>
    <submittedName>
        <fullName evidence="1">Uncharacterized protein</fullName>
    </submittedName>
</protein>
<dbReference type="EMBL" id="JAPDOD010000048">
    <property type="protein sequence ID" value="MDA0165517.1"/>
    <property type="molecule type" value="Genomic_DNA"/>
</dbReference>